<dbReference type="GO" id="GO:0030628">
    <property type="term" value="F:pre-mRNA 3'-splice site binding"/>
    <property type="evidence" value="ECO:0007669"/>
    <property type="project" value="UniProtKB-UniRule"/>
</dbReference>
<dbReference type="AlphaFoldDB" id="A0A9Q0RFU9"/>
<evidence type="ECO:0000256" key="5">
    <source>
        <dbReference type="ARBA" id="ARBA00023187"/>
    </source>
</evidence>
<comment type="subcellular location">
    <subcellularLocation>
        <location evidence="1 7">Nucleus</location>
    </subcellularLocation>
</comment>
<reference evidence="10" key="1">
    <citation type="submission" date="2022-10" db="EMBL/GenBank/DDBJ databases">
        <title>Novel sulphate-reducing endosymbionts in the free-living metamonad Anaeramoeba.</title>
        <authorList>
            <person name="Jerlstrom-Hultqvist J."/>
            <person name="Cepicka I."/>
            <person name="Gallot-Lavallee L."/>
            <person name="Salas-Leiva D."/>
            <person name="Curtis B.A."/>
            <person name="Zahonova K."/>
            <person name="Pipaliya S."/>
            <person name="Dacks J."/>
            <person name="Roger A.J."/>
        </authorList>
    </citation>
    <scope>NUCLEOTIDE SEQUENCE</scope>
    <source>
        <strain evidence="10">BMAN</strain>
    </source>
</reference>
<keyword evidence="11" id="KW-1185">Reference proteome</keyword>
<dbReference type="EMBL" id="JAPDFW010000053">
    <property type="protein sequence ID" value="KAJ5078489.1"/>
    <property type="molecule type" value="Genomic_DNA"/>
</dbReference>
<dbReference type="Pfam" id="PF11708">
    <property type="entry name" value="Slu7"/>
    <property type="match status" value="1"/>
</dbReference>
<dbReference type="InterPro" id="IPR039974">
    <property type="entry name" value="Splicing_factor_SLU7"/>
</dbReference>
<proteinExistence type="inferred from homology"/>
<dbReference type="PANTHER" id="PTHR12942">
    <property type="entry name" value="STEP II SPLICING FACTOR SLU7"/>
    <property type="match status" value="1"/>
</dbReference>
<evidence type="ECO:0000259" key="9">
    <source>
        <dbReference type="Pfam" id="PF11708"/>
    </source>
</evidence>
<keyword evidence="4 7" id="KW-0747">Spliceosome</keyword>
<dbReference type="GO" id="GO:0005681">
    <property type="term" value="C:spliceosomal complex"/>
    <property type="evidence" value="ECO:0007669"/>
    <property type="project" value="UniProtKB-UniRule"/>
</dbReference>
<evidence type="ECO:0000256" key="1">
    <source>
        <dbReference type="ARBA" id="ARBA00004123"/>
    </source>
</evidence>
<evidence type="ECO:0000256" key="8">
    <source>
        <dbReference type="SAM" id="MobiDB-lite"/>
    </source>
</evidence>
<comment type="similarity">
    <text evidence="2 7">Belongs to the SLU7 family.</text>
</comment>
<evidence type="ECO:0000256" key="4">
    <source>
        <dbReference type="ARBA" id="ARBA00022728"/>
    </source>
</evidence>
<keyword evidence="5 7" id="KW-0508">mRNA splicing</keyword>
<accession>A0A9Q0RFU9</accession>
<sequence length="226" mass="26438">MASHTNRLSREDFHKQKELEQARKDGTAAPEKDEDGAEINPHIPQYIAQAPWYLSSGRPSLRHQRLNKPQQTGVSLDQWYKRGKTTTQATKYRKGACENCGAMTHSTKDCTERPRKRGAKWTGSDIKPDEYLQAFDLDYDSKRDRWNGYDPKYHSEVIRKFELLEDERKKIREKELKEKVENSVVDSPNVDEDLEDGKVVPFQKLDVKTRTTVRDLRIRKTLLNIY</sequence>
<evidence type="ECO:0000256" key="6">
    <source>
        <dbReference type="ARBA" id="ARBA00023242"/>
    </source>
</evidence>
<name>A0A9Q0RFU9_ANAIG</name>
<evidence type="ECO:0000256" key="7">
    <source>
        <dbReference type="RuleBase" id="RU367071"/>
    </source>
</evidence>
<dbReference type="Proteomes" id="UP001149090">
    <property type="component" value="Unassembled WGS sequence"/>
</dbReference>
<dbReference type="OMA" id="HCGARTH"/>
<feature type="region of interest" description="Disordered" evidence="8">
    <location>
        <begin position="58"/>
        <end position="79"/>
    </location>
</feature>
<dbReference type="InterPro" id="IPR021715">
    <property type="entry name" value="Slu7_dom"/>
</dbReference>
<protein>
    <recommendedName>
        <fullName evidence="7">Pre-mRNA-splicing factor SLU7</fullName>
    </recommendedName>
</protein>
<feature type="domain" description="Pre-mRNA-splicing factor SLU7" evidence="9">
    <location>
        <begin position="137"/>
        <end position="220"/>
    </location>
</feature>
<dbReference type="OrthoDB" id="249612at2759"/>
<feature type="compositionally biased region" description="Basic and acidic residues" evidence="8">
    <location>
        <begin position="8"/>
        <end position="26"/>
    </location>
</feature>
<dbReference type="PANTHER" id="PTHR12942:SF2">
    <property type="entry name" value="PRE-MRNA-SPLICING FACTOR SLU7"/>
    <property type="match status" value="1"/>
</dbReference>
<gene>
    <name evidence="10" type="ORF">M0811_04814</name>
</gene>
<organism evidence="10 11">
    <name type="scientific">Anaeramoeba ignava</name>
    <name type="common">Anaerobic marine amoeba</name>
    <dbReference type="NCBI Taxonomy" id="1746090"/>
    <lineage>
        <taxon>Eukaryota</taxon>
        <taxon>Metamonada</taxon>
        <taxon>Anaeramoebidae</taxon>
        <taxon>Anaeramoeba</taxon>
    </lineage>
</organism>
<keyword evidence="6 7" id="KW-0539">Nucleus</keyword>
<dbReference type="GO" id="GO:0000398">
    <property type="term" value="P:mRNA splicing, via spliceosome"/>
    <property type="evidence" value="ECO:0007669"/>
    <property type="project" value="UniProtKB-UniRule"/>
</dbReference>
<feature type="region of interest" description="Disordered" evidence="8">
    <location>
        <begin position="1"/>
        <end position="43"/>
    </location>
</feature>
<evidence type="ECO:0000256" key="2">
    <source>
        <dbReference type="ARBA" id="ARBA00007203"/>
    </source>
</evidence>
<evidence type="ECO:0000313" key="10">
    <source>
        <dbReference type="EMBL" id="KAJ5078489.1"/>
    </source>
</evidence>
<comment type="subunit">
    <text evidence="7">Associated with the spliceosome.</text>
</comment>
<keyword evidence="3 7" id="KW-0507">mRNA processing</keyword>
<comment type="function">
    <text evidence="7">Involved in pre-mRNA splicing.</text>
</comment>
<evidence type="ECO:0000256" key="3">
    <source>
        <dbReference type="ARBA" id="ARBA00022664"/>
    </source>
</evidence>
<evidence type="ECO:0000313" key="11">
    <source>
        <dbReference type="Proteomes" id="UP001149090"/>
    </source>
</evidence>
<comment type="caution">
    <text evidence="10">The sequence shown here is derived from an EMBL/GenBank/DDBJ whole genome shotgun (WGS) entry which is preliminary data.</text>
</comment>